<evidence type="ECO:0000313" key="5">
    <source>
        <dbReference type="Proteomes" id="UP000039217"/>
    </source>
</evidence>
<dbReference type="EMBL" id="CQQC01000308">
    <property type="protein sequence ID" value="CNU80338.1"/>
    <property type="molecule type" value="Genomic_DNA"/>
</dbReference>
<name>A0A655IW38_MYCTX</name>
<dbReference type="EMBL" id="CSAD01000588">
    <property type="protein sequence ID" value="COW18586.1"/>
    <property type="molecule type" value="Genomic_DNA"/>
</dbReference>
<dbReference type="EMBL" id="CNFU01000548">
    <property type="protein sequence ID" value="CKS06724.1"/>
    <property type="molecule type" value="Genomic_DNA"/>
</dbReference>
<evidence type="ECO:0000313" key="7">
    <source>
        <dbReference type="Proteomes" id="UP000049023"/>
    </source>
</evidence>
<reference evidence="5 6" key="1">
    <citation type="submission" date="2015-03" db="EMBL/GenBank/DDBJ databases">
        <authorList>
            <consortium name="Pathogen Informatics"/>
        </authorList>
    </citation>
    <scope>NUCLEOTIDE SEQUENCE [LARGE SCALE GENOMIC DNA]</scope>
    <source>
        <strain evidence="2 7">Bir 187</strain>
        <strain evidence="3 5">D00501624</strain>
        <strain evidence="4 6">G09801536</strain>
    </source>
</reference>
<evidence type="ECO:0000313" key="6">
    <source>
        <dbReference type="Proteomes" id="UP000045842"/>
    </source>
</evidence>
<proteinExistence type="predicted"/>
<evidence type="ECO:0000313" key="2">
    <source>
        <dbReference type="EMBL" id="CKS06724.1"/>
    </source>
</evidence>
<feature type="region of interest" description="Disordered" evidence="1">
    <location>
        <begin position="1"/>
        <end position="33"/>
    </location>
</feature>
<dbReference type="Proteomes" id="UP000039217">
    <property type="component" value="Unassembled WGS sequence"/>
</dbReference>
<evidence type="ECO:0000256" key="1">
    <source>
        <dbReference type="SAM" id="MobiDB-lite"/>
    </source>
</evidence>
<accession>A0A655IW38</accession>
<evidence type="ECO:0000313" key="3">
    <source>
        <dbReference type="EMBL" id="CNU80338.1"/>
    </source>
</evidence>
<dbReference type="AlphaFoldDB" id="A0A655IW38"/>
<organism evidence="4 6">
    <name type="scientific">Mycobacterium tuberculosis</name>
    <dbReference type="NCBI Taxonomy" id="1773"/>
    <lineage>
        <taxon>Bacteria</taxon>
        <taxon>Bacillati</taxon>
        <taxon>Actinomycetota</taxon>
        <taxon>Actinomycetes</taxon>
        <taxon>Mycobacteriales</taxon>
        <taxon>Mycobacteriaceae</taxon>
        <taxon>Mycobacterium</taxon>
        <taxon>Mycobacterium tuberculosis complex</taxon>
    </lineage>
</organism>
<dbReference type="Proteomes" id="UP000045842">
    <property type="component" value="Unassembled WGS sequence"/>
</dbReference>
<dbReference type="Proteomes" id="UP000049023">
    <property type="component" value="Unassembled WGS sequence"/>
</dbReference>
<evidence type="ECO:0000313" key="4">
    <source>
        <dbReference type="EMBL" id="COW18586.1"/>
    </source>
</evidence>
<sequence>MALLHIGCSSRGGPGSTITAGRPGTTRPGAVPTGSITCDPAGIMACLRLAARMESKLAGSIAGFRPISFLRMLAILFSSSSSSTSSRPQ</sequence>
<protein>
    <submittedName>
        <fullName evidence="4">Uncharacterized protein</fullName>
    </submittedName>
</protein>
<gene>
    <name evidence="3" type="ORF">ERS007661_01195</name>
    <name evidence="4" type="ORF">ERS007679_03321</name>
    <name evidence="2" type="ORF">ERS027661_02543</name>
</gene>